<accession>A0ABZ1KIR9</accession>
<dbReference type="Pfam" id="PF04321">
    <property type="entry name" value="RmlD_sub_bind"/>
    <property type="match status" value="1"/>
</dbReference>
<organism evidence="2 3">
    <name type="scientific">Streptomyces achromogenes</name>
    <dbReference type="NCBI Taxonomy" id="67255"/>
    <lineage>
        <taxon>Bacteria</taxon>
        <taxon>Bacillati</taxon>
        <taxon>Actinomycetota</taxon>
        <taxon>Actinomycetes</taxon>
        <taxon>Kitasatosporales</taxon>
        <taxon>Streptomycetaceae</taxon>
        <taxon>Streptomyces</taxon>
    </lineage>
</organism>
<dbReference type="PANTHER" id="PTHR43242:SF1">
    <property type="entry name" value="NAD(P)-BINDING ROSSMANN-FOLD SUPERFAMILY PROTEIN"/>
    <property type="match status" value="1"/>
</dbReference>
<dbReference type="PANTHER" id="PTHR43242">
    <property type="entry name" value="NAD(P)-BINDING ROSSMANN-FOLD SUPERFAMILY PROTEIN"/>
    <property type="match status" value="1"/>
</dbReference>
<dbReference type="SUPFAM" id="SSF51735">
    <property type="entry name" value="NAD(P)-binding Rossmann-fold domains"/>
    <property type="match status" value="1"/>
</dbReference>
<sequence>MSTLVIGSGFVGRAVAAHLLHSGEKAVLASRTPPPADTGHRPPWSALDVTDPTAVRRVVDATDAERIVLVHGPSDVTWCEEHPEESLRGHAGAARVVAEAADDRRIVLISTDNVFDGTDPGPVETSPTRPANAYGRAKLAAERVLAERGGATTVLRVSLIYGWEPAAAPKWLNFFSSCVHRLRAGEHITAPTDQWTTPVLVEDVAAVTAAVLPAPAPALLHLGGPERISRADWARLIACELGLPPDRVTGQPRALGRYASRPENSCLASTLLTTHPATAGVPVRGAHDGTRLLLTRAERAAAL</sequence>
<reference evidence="2 3" key="1">
    <citation type="submission" date="2022-10" db="EMBL/GenBank/DDBJ databases">
        <title>The complete genomes of actinobacterial strains from the NBC collection.</title>
        <authorList>
            <person name="Joergensen T.S."/>
            <person name="Alvarez Arevalo M."/>
            <person name="Sterndorff E.B."/>
            <person name="Faurdal D."/>
            <person name="Vuksanovic O."/>
            <person name="Mourched A.-S."/>
            <person name="Charusanti P."/>
            <person name="Shaw S."/>
            <person name="Blin K."/>
            <person name="Weber T."/>
        </authorList>
    </citation>
    <scope>NUCLEOTIDE SEQUENCE [LARGE SCALE GENOMIC DNA]</scope>
    <source>
        <strain evidence="2 3">NBC_00156</strain>
    </source>
</reference>
<dbReference type="EMBL" id="CP108164">
    <property type="protein sequence ID" value="WTQ79266.1"/>
    <property type="molecule type" value="Genomic_DNA"/>
</dbReference>
<feature type="domain" description="RmlD-like substrate binding" evidence="1">
    <location>
        <begin position="2"/>
        <end position="273"/>
    </location>
</feature>
<dbReference type="Proteomes" id="UP001622557">
    <property type="component" value="Chromosome"/>
</dbReference>
<dbReference type="RefSeq" id="WP_405445047.1">
    <property type="nucleotide sequence ID" value="NZ_CP108164.1"/>
</dbReference>
<dbReference type="Gene3D" id="3.40.50.720">
    <property type="entry name" value="NAD(P)-binding Rossmann-like Domain"/>
    <property type="match status" value="1"/>
</dbReference>
<evidence type="ECO:0000259" key="1">
    <source>
        <dbReference type="Pfam" id="PF04321"/>
    </source>
</evidence>
<dbReference type="InterPro" id="IPR029903">
    <property type="entry name" value="RmlD-like-bd"/>
</dbReference>
<name>A0ABZ1KIR9_STRAH</name>
<proteinExistence type="predicted"/>
<dbReference type="GeneID" id="97279289"/>
<keyword evidence="3" id="KW-1185">Reference proteome</keyword>
<dbReference type="InterPro" id="IPR036291">
    <property type="entry name" value="NAD(P)-bd_dom_sf"/>
</dbReference>
<evidence type="ECO:0000313" key="2">
    <source>
        <dbReference type="EMBL" id="WTQ79266.1"/>
    </source>
</evidence>
<gene>
    <name evidence="2" type="ORF">OG350_02655</name>
</gene>
<protein>
    <submittedName>
        <fullName evidence="2">Sugar nucleotide-binding protein</fullName>
    </submittedName>
</protein>
<evidence type="ECO:0000313" key="3">
    <source>
        <dbReference type="Proteomes" id="UP001622557"/>
    </source>
</evidence>